<evidence type="ECO:0000313" key="8">
    <source>
        <dbReference type="EMBL" id="UTY33036.1"/>
    </source>
</evidence>
<protein>
    <recommendedName>
        <fullName evidence="3 7">Chorismate synthase</fullName>
        <shortName evidence="7">CS</shortName>
        <ecNumber evidence="3 7">4.2.3.5</ecNumber>
    </recommendedName>
    <alternativeName>
        <fullName evidence="7">5-enolpyruvylshikimate-3-phosphate phospholyase</fullName>
    </alternativeName>
</protein>
<dbReference type="Proteomes" id="UP001058682">
    <property type="component" value="Chromosome"/>
</dbReference>
<comment type="pathway">
    <text evidence="1 7">Metabolic intermediate biosynthesis; chorismate biosynthesis; chorismate from D-erythrose 4-phosphate and phosphoenolpyruvate: step 7/7.</text>
</comment>
<sequence>MGANSFGRFFTLTTFGESRSAGVGAVIDGCPAGISLCSEDIQKELNRRKPSPSGLFSTKRKEDDLCEILSGVFENKTIGSPIAVLVRNNETSSKDYENLQDFYRPGHADYAYDVKYGHRDYRGGGRASGRETVGRVIGGAVAKKMLEAFALKEEKKPIEVGARAEEIAGLKTGMPLSEDDALPEPIFEKLNDLASKGDSAGCVLSCSILNVPEGLGSPVFGKLDAVLAQSLMSIGAVKGIEIGGGFYSASITGSENNDLAKNYSGGILGGISCNMGYNLNSNYKGNRKDENSCRIDLRLAVKPVPSIKMNQASLNKRGEKCSLSVGGNHDICLFPRILPVVEAMCYLVLADAFLASKIERF</sequence>
<evidence type="ECO:0000256" key="4">
    <source>
        <dbReference type="ARBA" id="ARBA00022605"/>
    </source>
</evidence>
<reference evidence="8" key="1">
    <citation type="submission" date="2019-04" db="EMBL/GenBank/DDBJ databases">
        <title>Whole genome sequencing of oral phylogroup 2 treponemes.</title>
        <authorList>
            <person name="Chan Y."/>
            <person name="Zeng H.H."/>
            <person name="Yu X.L."/>
            <person name="Leung W.K."/>
            <person name="Watt R.M."/>
        </authorList>
    </citation>
    <scope>NUCLEOTIDE SEQUENCE</scope>
    <source>
        <strain evidence="8">OMZ 835</strain>
    </source>
</reference>
<gene>
    <name evidence="7 8" type="primary">aroC</name>
    <name evidence="8" type="ORF">E4N74_02690</name>
</gene>
<dbReference type="PANTHER" id="PTHR21085:SF0">
    <property type="entry name" value="CHORISMATE SYNTHASE"/>
    <property type="match status" value="1"/>
</dbReference>
<dbReference type="Pfam" id="PF01264">
    <property type="entry name" value="Chorismate_synt"/>
    <property type="match status" value="1"/>
</dbReference>
<dbReference type="GO" id="GO:0004107">
    <property type="term" value="F:chorismate synthase activity"/>
    <property type="evidence" value="ECO:0007669"/>
    <property type="project" value="UniProtKB-UniRule"/>
</dbReference>
<dbReference type="InterPro" id="IPR000453">
    <property type="entry name" value="Chorismate_synth"/>
</dbReference>
<evidence type="ECO:0000256" key="5">
    <source>
        <dbReference type="ARBA" id="ARBA00023141"/>
    </source>
</evidence>
<proteinExistence type="inferred from homology"/>
<evidence type="ECO:0000256" key="2">
    <source>
        <dbReference type="ARBA" id="ARBA00008014"/>
    </source>
</evidence>
<keyword evidence="6 7" id="KW-0456">Lyase</keyword>
<accession>A0AAE9MSQ3</accession>
<dbReference type="EMBL" id="CP038804">
    <property type="protein sequence ID" value="UTY33036.1"/>
    <property type="molecule type" value="Genomic_DNA"/>
</dbReference>
<dbReference type="HAMAP" id="MF_00300">
    <property type="entry name" value="Chorismate_synth"/>
    <property type="match status" value="1"/>
</dbReference>
<dbReference type="PANTHER" id="PTHR21085">
    <property type="entry name" value="CHORISMATE SYNTHASE"/>
    <property type="match status" value="1"/>
</dbReference>
<dbReference type="GO" id="GO:0009073">
    <property type="term" value="P:aromatic amino acid family biosynthetic process"/>
    <property type="evidence" value="ECO:0007669"/>
    <property type="project" value="UniProtKB-KW"/>
</dbReference>
<evidence type="ECO:0000256" key="3">
    <source>
        <dbReference type="ARBA" id="ARBA00013036"/>
    </source>
</evidence>
<feature type="binding site" evidence="7">
    <location>
        <position position="48"/>
    </location>
    <ligand>
        <name>NADP(+)</name>
        <dbReference type="ChEBI" id="CHEBI:58349"/>
    </ligand>
</feature>
<keyword evidence="5 7" id="KW-0057">Aromatic amino acid biosynthesis</keyword>
<dbReference type="InterPro" id="IPR020541">
    <property type="entry name" value="Chorismate_synthase_CS"/>
</dbReference>
<dbReference type="NCBIfam" id="TIGR00033">
    <property type="entry name" value="aroC"/>
    <property type="match status" value="1"/>
</dbReference>
<keyword evidence="7" id="KW-0274">FAD</keyword>
<name>A0AAE9MSQ3_9SPIR</name>
<comment type="function">
    <text evidence="7">Catalyzes the anti-1,4-elimination of the C-3 phosphate and the C-6 proR hydrogen from 5-enolpyruvylshikimate-3-phosphate (EPSP) to yield chorismate, which is the branch point compound that serves as the starting substrate for the three terminal pathways of aromatic amino acid biosynthesis. This reaction introduces a second double bond into the aromatic ring system.</text>
</comment>
<comment type="caution">
    <text evidence="7">Lacks conserved residue(s) required for the propagation of feature annotation.</text>
</comment>
<dbReference type="PIRSF" id="PIRSF001456">
    <property type="entry name" value="Chorismate_synth"/>
    <property type="match status" value="1"/>
</dbReference>
<dbReference type="AlphaFoldDB" id="A0AAE9MSQ3"/>
<feature type="binding site" evidence="7">
    <location>
        <begin position="302"/>
        <end position="306"/>
    </location>
    <ligand>
        <name>FMN</name>
        <dbReference type="ChEBI" id="CHEBI:58210"/>
    </ligand>
</feature>
<feature type="binding site" evidence="7">
    <location>
        <begin position="126"/>
        <end position="128"/>
    </location>
    <ligand>
        <name>FMN</name>
        <dbReference type="ChEBI" id="CHEBI:58210"/>
    </ligand>
</feature>
<dbReference type="GO" id="GO:0005829">
    <property type="term" value="C:cytosol"/>
    <property type="evidence" value="ECO:0007669"/>
    <property type="project" value="TreeGrafter"/>
</dbReference>
<comment type="similarity">
    <text evidence="2 7">Belongs to the chorismate synthase family.</text>
</comment>
<feature type="binding site" evidence="7">
    <location>
        <position position="269"/>
    </location>
    <ligand>
        <name>FMN</name>
        <dbReference type="ChEBI" id="CHEBI:58210"/>
    </ligand>
</feature>
<dbReference type="PROSITE" id="PS00788">
    <property type="entry name" value="CHORISMATE_SYNTHASE_2"/>
    <property type="match status" value="1"/>
</dbReference>
<dbReference type="EC" id="4.2.3.5" evidence="3 7"/>
<dbReference type="GO" id="GO:0009423">
    <property type="term" value="P:chorismate biosynthetic process"/>
    <property type="evidence" value="ECO:0007669"/>
    <property type="project" value="UniProtKB-UniRule"/>
</dbReference>
<dbReference type="Gene3D" id="3.60.150.10">
    <property type="entry name" value="Chorismate synthase AroC"/>
    <property type="match status" value="1"/>
</dbReference>
<comment type="catalytic activity">
    <reaction evidence="7">
        <text>5-O-(1-carboxyvinyl)-3-phosphoshikimate = chorismate + phosphate</text>
        <dbReference type="Rhea" id="RHEA:21020"/>
        <dbReference type="ChEBI" id="CHEBI:29748"/>
        <dbReference type="ChEBI" id="CHEBI:43474"/>
        <dbReference type="ChEBI" id="CHEBI:57701"/>
        <dbReference type="EC" id="4.2.3.5"/>
    </reaction>
</comment>
<keyword evidence="4 7" id="KW-0028">Amino-acid biosynthesis</keyword>
<dbReference type="GO" id="GO:0010181">
    <property type="term" value="F:FMN binding"/>
    <property type="evidence" value="ECO:0007669"/>
    <property type="project" value="TreeGrafter"/>
</dbReference>
<comment type="subunit">
    <text evidence="7">Homotetramer.</text>
</comment>
<dbReference type="NCBIfam" id="NF003793">
    <property type="entry name" value="PRK05382.1"/>
    <property type="match status" value="1"/>
</dbReference>
<dbReference type="InterPro" id="IPR035904">
    <property type="entry name" value="Chorismate_synth_AroC_sf"/>
</dbReference>
<dbReference type="CDD" id="cd07304">
    <property type="entry name" value="Chorismate_synthase"/>
    <property type="match status" value="1"/>
</dbReference>
<evidence type="ECO:0000313" key="9">
    <source>
        <dbReference type="Proteomes" id="UP001058682"/>
    </source>
</evidence>
<organism evidence="8 9">
    <name type="scientific">Treponema putidum</name>
    <dbReference type="NCBI Taxonomy" id="221027"/>
    <lineage>
        <taxon>Bacteria</taxon>
        <taxon>Pseudomonadati</taxon>
        <taxon>Spirochaetota</taxon>
        <taxon>Spirochaetia</taxon>
        <taxon>Spirochaetales</taxon>
        <taxon>Treponemataceae</taxon>
        <taxon>Treponema</taxon>
    </lineage>
</organism>
<evidence type="ECO:0000256" key="1">
    <source>
        <dbReference type="ARBA" id="ARBA00005044"/>
    </source>
</evidence>
<dbReference type="GO" id="GO:0008652">
    <property type="term" value="P:amino acid biosynthetic process"/>
    <property type="evidence" value="ECO:0007669"/>
    <property type="project" value="UniProtKB-KW"/>
</dbReference>
<keyword evidence="7" id="KW-0285">Flavoprotein</keyword>
<comment type="cofactor">
    <cofactor evidence="7">
        <name>FMNH2</name>
        <dbReference type="ChEBI" id="CHEBI:57618"/>
    </cofactor>
    <text evidence="7">Reduced FMN (FMNH(2)).</text>
</comment>
<dbReference type="SUPFAM" id="SSF103263">
    <property type="entry name" value="Chorismate synthase, AroC"/>
    <property type="match status" value="1"/>
</dbReference>
<keyword evidence="7" id="KW-0521">NADP</keyword>
<evidence type="ECO:0000256" key="7">
    <source>
        <dbReference type="HAMAP-Rule" id="MF_00300"/>
    </source>
</evidence>
<evidence type="ECO:0000256" key="6">
    <source>
        <dbReference type="ARBA" id="ARBA00023239"/>
    </source>
</evidence>
<feature type="binding site" evidence="7">
    <location>
        <position position="328"/>
    </location>
    <ligand>
        <name>FMN</name>
        <dbReference type="ChEBI" id="CHEBI:58210"/>
    </ligand>
</feature>
<keyword evidence="7" id="KW-0288">FMN</keyword>
<dbReference type="RefSeq" id="WP_255818738.1">
    <property type="nucleotide sequence ID" value="NZ_CP038804.1"/>
</dbReference>